<gene>
    <name evidence="1" type="ORF">ACJMK2_028583</name>
</gene>
<organism evidence="1 2">
    <name type="scientific">Sinanodonta woodiana</name>
    <name type="common">Chinese pond mussel</name>
    <name type="synonym">Anodonta woodiana</name>
    <dbReference type="NCBI Taxonomy" id="1069815"/>
    <lineage>
        <taxon>Eukaryota</taxon>
        <taxon>Metazoa</taxon>
        <taxon>Spiralia</taxon>
        <taxon>Lophotrochozoa</taxon>
        <taxon>Mollusca</taxon>
        <taxon>Bivalvia</taxon>
        <taxon>Autobranchia</taxon>
        <taxon>Heteroconchia</taxon>
        <taxon>Palaeoheterodonta</taxon>
        <taxon>Unionida</taxon>
        <taxon>Unionoidea</taxon>
        <taxon>Unionidae</taxon>
        <taxon>Unioninae</taxon>
        <taxon>Sinanodonta</taxon>
    </lineage>
</organism>
<dbReference type="EMBL" id="JBJQND010000003">
    <property type="protein sequence ID" value="KAL3882218.1"/>
    <property type="molecule type" value="Genomic_DNA"/>
</dbReference>
<reference evidence="1 2" key="1">
    <citation type="submission" date="2024-11" db="EMBL/GenBank/DDBJ databases">
        <title>Chromosome-level genome assembly of the freshwater bivalve Anodonta woodiana.</title>
        <authorList>
            <person name="Chen X."/>
        </authorList>
    </citation>
    <scope>NUCLEOTIDE SEQUENCE [LARGE SCALE GENOMIC DNA]</scope>
    <source>
        <strain evidence="1">MN2024</strain>
        <tissue evidence="1">Gills</tissue>
    </source>
</reference>
<accession>A0ABD3XB48</accession>
<dbReference type="Proteomes" id="UP001634394">
    <property type="component" value="Unassembled WGS sequence"/>
</dbReference>
<keyword evidence="2" id="KW-1185">Reference proteome</keyword>
<protein>
    <submittedName>
        <fullName evidence="1">Uncharacterized protein</fullName>
    </submittedName>
</protein>
<dbReference type="AlphaFoldDB" id="A0ABD3XB48"/>
<evidence type="ECO:0000313" key="1">
    <source>
        <dbReference type="EMBL" id="KAL3882218.1"/>
    </source>
</evidence>
<comment type="caution">
    <text evidence="1">The sequence shown here is derived from an EMBL/GenBank/DDBJ whole genome shotgun (WGS) entry which is preliminary data.</text>
</comment>
<name>A0ABD3XB48_SINWO</name>
<evidence type="ECO:0000313" key="2">
    <source>
        <dbReference type="Proteomes" id="UP001634394"/>
    </source>
</evidence>
<sequence>LASDLAGVVVVLDLVDVNGSRGRFSRCRCDGSRGRFSRCNGSRGRFSRCHERFHLSQQW</sequence>
<proteinExistence type="predicted"/>
<feature type="non-terminal residue" evidence="1">
    <location>
        <position position="1"/>
    </location>
</feature>